<accession>A0A6I6G5P2</accession>
<dbReference type="EMBL" id="JADSJR010000028">
    <property type="protein sequence ID" value="MBG2915916.1"/>
    <property type="molecule type" value="Genomic_DNA"/>
</dbReference>
<dbReference type="GeneID" id="57334732"/>
<dbReference type="Gene3D" id="3.30.70.360">
    <property type="match status" value="1"/>
</dbReference>
<dbReference type="SUPFAM" id="SSF55031">
    <property type="entry name" value="Bacterial exopeptidase dimerisation domain"/>
    <property type="match status" value="1"/>
</dbReference>
<feature type="active site" evidence="4">
    <location>
        <position position="81"/>
    </location>
</feature>
<dbReference type="GO" id="GO:0046872">
    <property type="term" value="F:metal ion binding"/>
    <property type="evidence" value="ECO:0007669"/>
    <property type="project" value="UniProtKB-KW"/>
</dbReference>
<evidence type="ECO:0000259" key="5">
    <source>
        <dbReference type="Pfam" id="PF07687"/>
    </source>
</evidence>
<dbReference type="Pfam" id="PF01546">
    <property type="entry name" value="Peptidase_M20"/>
    <property type="match status" value="1"/>
</dbReference>
<dbReference type="InterPro" id="IPR011650">
    <property type="entry name" value="Peptidase_M20_dimer"/>
</dbReference>
<dbReference type="GO" id="GO:0016787">
    <property type="term" value="F:hydrolase activity"/>
    <property type="evidence" value="ECO:0007669"/>
    <property type="project" value="UniProtKB-KW"/>
</dbReference>
<evidence type="ECO:0000256" key="1">
    <source>
        <dbReference type="ARBA" id="ARBA00022723"/>
    </source>
</evidence>
<sequence>MQNTINSQYNEMVEFLKELVNTESGSYDKEGVDAVANLLIQRYEKLGFVVEIFKNDKLGNNYRLVHKEAKDPQIFIAAHLDTVFPKGTVAERPFSIEGTRAYGPGVIDMKASHVLTYYAINALMQSGNSAYKNVEIFLNCDEEIGSKTSRGLIEQYAKNKSYALVMEPARANGAIVSARRGVGTYELLIEGKASHSGIAPEAGISAIQELSYKIQALHALSRHDDGLSVNVGLISGGTSVNTVAPNARAEIDVRISTDEQGVEIDKLVREVCSKPALEGIKLTLNGGINRPPMVKTPESGALIDIIKEQARLLGLDIEDISTGGGSDASFTAGVGTPSVDGLGPIGGYQHSDKEYIDLPSLTERTALFANILKRLSQ</sequence>
<keyword evidence="1" id="KW-0479">Metal-binding</keyword>
<evidence type="ECO:0000256" key="3">
    <source>
        <dbReference type="ARBA" id="ARBA00023285"/>
    </source>
</evidence>
<evidence type="ECO:0000256" key="2">
    <source>
        <dbReference type="ARBA" id="ARBA00022801"/>
    </source>
</evidence>
<evidence type="ECO:0000313" key="6">
    <source>
        <dbReference type="EMBL" id="MBG2915916.1"/>
    </source>
</evidence>
<dbReference type="PANTHER" id="PTHR43808:SF9">
    <property type="entry name" value="BLL0789 PROTEIN"/>
    <property type="match status" value="1"/>
</dbReference>
<proteinExistence type="predicted"/>
<dbReference type="PANTHER" id="PTHR43808">
    <property type="entry name" value="ACETYLORNITHINE DEACETYLASE"/>
    <property type="match status" value="1"/>
</dbReference>
<feature type="domain" description="Peptidase M20 dimerisation" evidence="5">
    <location>
        <begin position="178"/>
        <end position="278"/>
    </location>
</feature>
<evidence type="ECO:0000313" key="9">
    <source>
        <dbReference type="Proteomes" id="UP000612266"/>
    </source>
</evidence>
<evidence type="ECO:0000313" key="7">
    <source>
        <dbReference type="EMBL" id="QIF91543.1"/>
    </source>
</evidence>
<dbReference type="PIRSF" id="PIRSF037238">
    <property type="entry name" value="Carboxypeptidase_G2"/>
    <property type="match status" value="1"/>
</dbReference>
<dbReference type="Proteomes" id="UP000612266">
    <property type="component" value="Unassembled WGS sequence"/>
</dbReference>
<dbReference type="InterPro" id="IPR002933">
    <property type="entry name" value="Peptidase_M20"/>
</dbReference>
<gene>
    <name evidence="7" type="ORF">GTH23_16635</name>
    <name evidence="6" type="ORF">I4901_16220</name>
</gene>
<dbReference type="Pfam" id="PF07687">
    <property type="entry name" value="M20_dimer"/>
    <property type="match status" value="1"/>
</dbReference>
<dbReference type="InterPro" id="IPR017150">
    <property type="entry name" value="Pept_M20_glutamate_carboxypep"/>
</dbReference>
<dbReference type="InterPro" id="IPR050072">
    <property type="entry name" value="Peptidase_M20A"/>
</dbReference>
<dbReference type="Gene3D" id="3.40.630.10">
    <property type="entry name" value="Zn peptidases"/>
    <property type="match status" value="1"/>
</dbReference>
<dbReference type="Proteomes" id="UP000501338">
    <property type="component" value="Chromosome"/>
</dbReference>
<evidence type="ECO:0000256" key="4">
    <source>
        <dbReference type="PIRSR" id="PIRSR037238-1"/>
    </source>
</evidence>
<reference evidence="7 8" key="1">
    <citation type="submission" date="2020-01" db="EMBL/GenBank/DDBJ databases">
        <title>The genomic epidemiology of tigecycline resistance gene tet(X) variants in a swine farm in China.</title>
        <authorList>
            <person name="Peng K."/>
            <person name="Li R."/>
        </authorList>
    </citation>
    <scope>NUCLEOTIDE SEQUENCE [LARGE SCALE GENOMIC DNA]</scope>
    <source>
        <strain evidence="7 8">ZF1</strain>
    </source>
</reference>
<dbReference type="EMBL" id="CP047340">
    <property type="protein sequence ID" value="QIF91543.1"/>
    <property type="molecule type" value="Genomic_DNA"/>
</dbReference>
<feature type="active site" description="Proton acceptor" evidence="4">
    <location>
        <position position="142"/>
    </location>
</feature>
<evidence type="ECO:0000313" key="8">
    <source>
        <dbReference type="Proteomes" id="UP000501338"/>
    </source>
</evidence>
<organism evidence="6 9">
    <name type="scientific">Proteus terrae subsp. cibarius</name>
    <dbReference type="NCBI Taxonomy" id="626774"/>
    <lineage>
        <taxon>Bacteria</taxon>
        <taxon>Pseudomonadati</taxon>
        <taxon>Pseudomonadota</taxon>
        <taxon>Gammaproteobacteria</taxon>
        <taxon>Enterobacterales</taxon>
        <taxon>Morganellaceae</taxon>
        <taxon>Proteus</taxon>
    </lineage>
</organism>
<dbReference type="CDD" id="cd03885">
    <property type="entry name" value="M20_CPDG2"/>
    <property type="match status" value="1"/>
</dbReference>
<dbReference type="SUPFAM" id="SSF53187">
    <property type="entry name" value="Zn-dependent exopeptidases"/>
    <property type="match status" value="1"/>
</dbReference>
<keyword evidence="8" id="KW-1185">Reference proteome</keyword>
<name>A0A6I6G5P2_9GAMM</name>
<dbReference type="RefSeq" id="WP_075674271.1">
    <property type="nucleotide sequence ID" value="NZ_CP045008.1"/>
</dbReference>
<dbReference type="AlphaFoldDB" id="A0A6I6G5P2"/>
<reference evidence="6" key="2">
    <citation type="submission" date="2020-11" db="EMBL/GenBank/DDBJ databases">
        <title>Enhanced detection system for hospital associated transmission using whole genome sequencing surveillance.</title>
        <authorList>
            <person name="Harrison L.H."/>
            <person name="Van Tyne D."/>
            <person name="Marsh J.W."/>
            <person name="Griffith M.P."/>
            <person name="Snyder D.J."/>
            <person name="Cooper V.S."/>
            <person name="Mustapha M."/>
        </authorList>
    </citation>
    <scope>NUCLEOTIDE SEQUENCE</scope>
    <source>
        <strain evidence="6">PR00070</strain>
    </source>
</reference>
<keyword evidence="2" id="KW-0378">Hydrolase</keyword>
<protein>
    <submittedName>
        <fullName evidence="6">M20 family metallopeptidase</fullName>
    </submittedName>
    <submittedName>
        <fullName evidence="7">M20/M25/M40 family metallo-hydrolase</fullName>
    </submittedName>
</protein>
<dbReference type="InterPro" id="IPR036264">
    <property type="entry name" value="Bact_exopeptidase_dim_dom"/>
</dbReference>
<keyword evidence="3" id="KW-0170">Cobalt</keyword>